<dbReference type="Proteomes" id="UP001054821">
    <property type="component" value="Chromosome 2"/>
</dbReference>
<gene>
    <name evidence="1" type="ORF">L3X38_010989</name>
</gene>
<reference evidence="1 2" key="1">
    <citation type="journal article" date="2022" name="G3 (Bethesda)">
        <title>Whole-genome sequence and methylome profiling of the almond [Prunus dulcis (Mill.) D.A. Webb] cultivar 'Nonpareil'.</title>
        <authorList>
            <person name="D'Amico-Willman K.M."/>
            <person name="Ouma W.Z."/>
            <person name="Meulia T."/>
            <person name="Sideli G.M."/>
            <person name="Gradziel T.M."/>
            <person name="Fresnedo-Ramirez J."/>
        </authorList>
    </citation>
    <scope>NUCLEOTIDE SEQUENCE [LARGE SCALE GENOMIC DNA]</scope>
    <source>
        <strain evidence="1">Clone GOH B32 T37-40</strain>
    </source>
</reference>
<evidence type="ECO:0000313" key="1">
    <source>
        <dbReference type="EMBL" id="KAI5343113.1"/>
    </source>
</evidence>
<name>A0AAD4WGK0_PRUDU</name>
<accession>A0AAD4WGK0</accession>
<keyword evidence="2" id="KW-1185">Reference proteome</keyword>
<dbReference type="SUPFAM" id="SSF56219">
    <property type="entry name" value="DNase I-like"/>
    <property type="match status" value="1"/>
</dbReference>
<dbReference type="EMBL" id="JAJFAZ020000002">
    <property type="protein sequence ID" value="KAI5343113.1"/>
    <property type="molecule type" value="Genomic_DNA"/>
</dbReference>
<sequence length="141" mass="16095">MSVVQMGGLVRRLGLGDVLSAPRDDLSSGLCLLWLSRLHVTLLSSSVGHIDVRIISPNKFVTRVTGFCSHPNPNQCIHSLGLLWRLSQVNFGMWLYCGDFNEILATNERLALKSDWLLVLRTFSEWWEIFIYSHLILWDIP</sequence>
<proteinExistence type="predicted"/>
<dbReference type="InterPro" id="IPR036691">
    <property type="entry name" value="Endo/exonu/phosph_ase_sf"/>
</dbReference>
<evidence type="ECO:0000313" key="2">
    <source>
        <dbReference type="Proteomes" id="UP001054821"/>
    </source>
</evidence>
<comment type="caution">
    <text evidence="1">The sequence shown here is derived from an EMBL/GenBank/DDBJ whole genome shotgun (WGS) entry which is preliminary data.</text>
</comment>
<organism evidence="1 2">
    <name type="scientific">Prunus dulcis</name>
    <name type="common">Almond</name>
    <name type="synonym">Amygdalus dulcis</name>
    <dbReference type="NCBI Taxonomy" id="3755"/>
    <lineage>
        <taxon>Eukaryota</taxon>
        <taxon>Viridiplantae</taxon>
        <taxon>Streptophyta</taxon>
        <taxon>Embryophyta</taxon>
        <taxon>Tracheophyta</taxon>
        <taxon>Spermatophyta</taxon>
        <taxon>Magnoliopsida</taxon>
        <taxon>eudicotyledons</taxon>
        <taxon>Gunneridae</taxon>
        <taxon>Pentapetalae</taxon>
        <taxon>rosids</taxon>
        <taxon>fabids</taxon>
        <taxon>Rosales</taxon>
        <taxon>Rosaceae</taxon>
        <taxon>Amygdaloideae</taxon>
        <taxon>Amygdaleae</taxon>
        <taxon>Prunus</taxon>
    </lineage>
</organism>
<protein>
    <submittedName>
        <fullName evidence="1">Uncharacterized protein</fullName>
    </submittedName>
</protein>
<dbReference type="AlphaFoldDB" id="A0AAD4WGK0"/>